<keyword evidence="5 7" id="KW-1133">Transmembrane helix</keyword>
<dbReference type="Gene3D" id="1.10.287.1260">
    <property type="match status" value="1"/>
</dbReference>
<dbReference type="InterPro" id="IPR049278">
    <property type="entry name" value="MS_channel_C"/>
</dbReference>
<dbReference type="Pfam" id="PF21082">
    <property type="entry name" value="MS_channel_3rd"/>
    <property type="match status" value="1"/>
</dbReference>
<evidence type="ECO:0000259" key="9">
    <source>
        <dbReference type="Pfam" id="PF21082"/>
    </source>
</evidence>
<dbReference type="SUPFAM" id="SSF82689">
    <property type="entry name" value="Mechanosensitive channel protein MscS (YggB), C-terminal domain"/>
    <property type="match status" value="1"/>
</dbReference>
<evidence type="ECO:0000313" key="10">
    <source>
        <dbReference type="EMBL" id="MCU6701107.1"/>
    </source>
</evidence>
<dbReference type="PANTHER" id="PTHR30221">
    <property type="entry name" value="SMALL-CONDUCTANCE MECHANOSENSITIVE CHANNEL"/>
    <property type="match status" value="1"/>
</dbReference>
<evidence type="ECO:0000256" key="3">
    <source>
        <dbReference type="ARBA" id="ARBA00022475"/>
    </source>
</evidence>
<evidence type="ECO:0000256" key="4">
    <source>
        <dbReference type="ARBA" id="ARBA00022692"/>
    </source>
</evidence>
<dbReference type="Gene3D" id="2.30.30.60">
    <property type="match status" value="1"/>
</dbReference>
<keyword evidence="3" id="KW-1003">Cell membrane</keyword>
<dbReference type="InterPro" id="IPR006686">
    <property type="entry name" value="MscS_channel_CS"/>
</dbReference>
<evidence type="ECO:0000256" key="6">
    <source>
        <dbReference type="ARBA" id="ARBA00023136"/>
    </source>
</evidence>
<sequence length="288" mass="32747">MDEVIETTNEAAEDVNVFIQYLQDHIPNLISFAIEIVLALIFFFLGRIMIKWIRKLVRKMLEKSNVDKGVETFVDSLLKFMLYGILLFTIATKFGFDTASVAALIASAGVAVGLAVQGSLSNFAGGILILLLKPFVVGDYIIEDNHGDEGTVKEIQLFYTKLLTVDNRTVVIPNGMLTNNSLTNVTHMDERKLELKVSISYESDLLKAKAVLADLIRKESRIMQDKEHRIFVDELGDDGVILGMRCWVSTEDYWNVRWDMLEEIKLTFDRESIVIPYRQMNVRIQESN</sequence>
<dbReference type="InterPro" id="IPR011014">
    <property type="entry name" value="MscS_channel_TM-2"/>
</dbReference>
<protein>
    <submittedName>
        <fullName evidence="10">Mechanosensitive ion channel</fullName>
    </submittedName>
</protein>
<reference evidence="10 11" key="1">
    <citation type="journal article" date="2021" name="ISME Commun">
        <title>Automated analysis of genomic sequences facilitates high-throughput and comprehensive description of bacteria.</title>
        <authorList>
            <person name="Hitch T.C.A."/>
        </authorList>
    </citation>
    <scope>NUCLEOTIDE SEQUENCE [LARGE SCALE GENOMIC DNA]</scope>
    <source>
        <strain evidence="10 11">Sanger_02</strain>
    </source>
</reference>
<dbReference type="SUPFAM" id="SSF50182">
    <property type="entry name" value="Sm-like ribonucleoproteins"/>
    <property type="match status" value="1"/>
</dbReference>
<keyword evidence="6 7" id="KW-0472">Membrane</keyword>
<dbReference type="InterPro" id="IPR008910">
    <property type="entry name" value="MSC_TM_helix"/>
</dbReference>
<dbReference type="InterPro" id="IPR011066">
    <property type="entry name" value="MscS_channel_C_sf"/>
</dbReference>
<evidence type="ECO:0000259" key="8">
    <source>
        <dbReference type="Pfam" id="PF00924"/>
    </source>
</evidence>
<evidence type="ECO:0000256" key="2">
    <source>
        <dbReference type="ARBA" id="ARBA00008017"/>
    </source>
</evidence>
<organism evidence="10 11">
    <name type="scientific">Dorea ammoniilytica</name>
    <dbReference type="NCBI Taxonomy" id="2981788"/>
    <lineage>
        <taxon>Bacteria</taxon>
        <taxon>Bacillati</taxon>
        <taxon>Bacillota</taxon>
        <taxon>Clostridia</taxon>
        <taxon>Lachnospirales</taxon>
        <taxon>Lachnospiraceae</taxon>
        <taxon>Dorea</taxon>
    </lineage>
</organism>
<dbReference type="Pfam" id="PF00924">
    <property type="entry name" value="MS_channel_2nd"/>
    <property type="match status" value="1"/>
</dbReference>
<feature type="transmembrane region" description="Helical" evidence="7">
    <location>
        <begin position="77"/>
        <end position="96"/>
    </location>
</feature>
<dbReference type="InterPro" id="IPR045275">
    <property type="entry name" value="MscS_archaea/bacteria_type"/>
</dbReference>
<gene>
    <name evidence="10" type="ORF">OCV65_12830</name>
</gene>
<comment type="caution">
    <text evidence="10">The sequence shown here is derived from an EMBL/GenBank/DDBJ whole genome shotgun (WGS) entry which is preliminary data.</text>
</comment>
<evidence type="ECO:0000256" key="1">
    <source>
        <dbReference type="ARBA" id="ARBA00004651"/>
    </source>
</evidence>
<dbReference type="PROSITE" id="PS01246">
    <property type="entry name" value="UPF0003"/>
    <property type="match status" value="1"/>
</dbReference>
<dbReference type="SUPFAM" id="SSF82861">
    <property type="entry name" value="Mechanosensitive channel protein MscS (YggB), transmembrane region"/>
    <property type="match status" value="1"/>
</dbReference>
<accession>A0ABT2S9N2</accession>
<dbReference type="Pfam" id="PF05552">
    <property type="entry name" value="MS_channel_1st_1"/>
    <property type="match status" value="1"/>
</dbReference>
<dbReference type="Gene3D" id="3.30.70.100">
    <property type="match status" value="1"/>
</dbReference>
<comment type="similarity">
    <text evidence="2">Belongs to the MscS (TC 1.A.23) family.</text>
</comment>
<dbReference type="InterPro" id="IPR006685">
    <property type="entry name" value="MscS_channel_2nd"/>
</dbReference>
<keyword evidence="4 7" id="KW-0812">Transmembrane</keyword>
<feature type="transmembrane region" description="Helical" evidence="7">
    <location>
        <begin position="102"/>
        <end position="132"/>
    </location>
</feature>
<dbReference type="Proteomes" id="UP001207605">
    <property type="component" value="Unassembled WGS sequence"/>
</dbReference>
<dbReference type="InterPro" id="IPR023408">
    <property type="entry name" value="MscS_beta-dom_sf"/>
</dbReference>
<evidence type="ECO:0000256" key="7">
    <source>
        <dbReference type="SAM" id="Phobius"/>
    </source>
</evidence>
<proteinExistence type="inferred from homology"/>
<evidence type="ECO:0000256" key="5">
    <source>
        <dbReference type="ARBA" id="ARBA00022989"/>
    </source>
</evidence>
<dbReference type="PANTHER" id="PTHR30221:SF1">
    <property type="entry name" value="SMALL-CONDUCTANCE MECHANOSENSITIVE CHANNEL"/>
    <property type="match status" value="1"/>
</dbReference>
<dbReference type="InterPro" id="IPR010920">
    <property type="entry name" value="LSM_dom_sf"/>
</dbReference>
<comment type="subcellular location">
    <subcellularLocation>
        <location evidence="1">Cell membrane</location>
        <topology evidence="1">Multi-pass membrane protein</topology>
    </subcellularLocation>
</comment>
<name>A0ABT2S9N2_9FIRM</name>
<dbReference type="EMBL" id="JAOQJV010000026">
    <property type="protein sequence ID" value="MCU6701107.1"/>
    <property type="molecule type" value="Genomic_DNA"/>
</dbReference>
<feature type="domain" description="Mechanosensitive ion channel MscS" evidence="8">
    <location>
        <begin position="119"/>
        <end position="187"/>
    </location>
</feature>
<evidence type="ECO:0000313" key="11">
    <source>
        <dbReference type="Proteomes" id="UP001207605"/>
    </source>
</evidence>
<feature type="transmembrane region" description="Helical" evidence="7">
    <location>
        <begin position="29"/>
        <end position="50"/>
    </location>
</feature>
<feature type="domain" description="Mechanosensitive ion channel MscS C-terminal" evidence="9">
    <location>
        <begin position="194"/>
        <end position="275"/>
    </location>
</feature>
<dbReference type="RefSeq" id="WP_262582383.1">
    <property type="nucleotide sequence ID" value="NZ_JAOQJV010000026.1"/>
</dbReference>
<keyword evidence="11" id="KW-1185">Reference proteome</keyword>